<keyword evidence="1" id="KW-0812">Transmembrane</keyword>
<gene>
    <name evidence="2" type="ORF">GWK36_01100</name>
</gene>
<dbReference type="EMBL" id="CP048029">
    <property type="protein sequence ID" value="QIK39044.1"/>
    <property type="molecule type" value="Genomic_DNA"/>
</dbReference>
<dbReference type="Proteomes" id="UP000502699">
    <property type="component" value="Chromosome"/>
</dbReference>
<sequence length="343" mass="36910">MNNRSLSRQLGFTLVELMIALVLGLLVGGAAIGVFVSNQQVNRQGEAMARMQESARYAFELMARAIRGAGGVVCGGIEPVNVLNNPSSYWWADWEGGAIRGIAGDNPNFPKSFGTNAADRVSGTDAIILLSGTANDGVYIIDHNPTAAQFKVNTIDHGIIDGDILLVCDYQHAAIFQTTNASSTNVTIVHNSGTGSPGNCTKGLGRPRVCTANGTPYTFANGGFITKLSAEGWYIGHNGRGERSLYRLRMQNSSGTPSGLAEEIAEGVTDLQIQYLARNNAGTLDTQYRDLPQDYDGNGTPDWNNVVAVRLTLTLATLEQVGTNNQPIQRNWYTLISIRNRAR</sequence>
<dbReference type="RefSeq" id="WP_166272324.1">
    <property type="nucleotide sequence ID" value="NZ_CP048029.1"/>
</dbReference>
<dbReference type="Pfam" id="PF16074">
    <property type="entry name" value="PilW"/>
    <property type="match status" value="1"/>
</dbReference>
<feature type="transmembrane region" description="Helical" evidence="1">
    <location>
        <begin position="12"/>
        <end position="36"/>
    </location>
</feature>
<evidence type="ECO:0000313" key="2">
    <source>
        <dbReference type="EMBL" id="QIK39044.1"/>
    </source>
</evidence>
<name>A0A6G7VGC6_9GAMM</name>
<dbReference type="InterPro" id="IPR012902">
    <property type="entry name" value="N_methyl_site"/>
</dbReference>
<keyword evidence="1" id="KW-1133">Transmembrane helix</keyword>
<organism evidence="2 3">
    <name type="scientific">Caldichromatium japonicum</name>
    <dbReference type="NCBI Taxonomy" id="2699430"/>
    <lineage>
        <taxon>Bacteria</taxon>
        <taxon>Pseudomonadati</taxon>
        <taxon>Pseudomonadota</taxon>
        <taxon>Gammaproteobacteria</taxon>
        <taxon>Chromatiales</taxon>
        <taxon>Chromatiaceae</taxon>
        <taxon>Caldichromatium</taxon>
    </lineage>
</organism>
<evidence type="ECO:0000256" key="1">
    <source>
        <dbReference type="SAM" id="Phobius"/>
    </source>
</evidence>
<protein>
    <submittedName>
        <fullName evidence="2">Prepilin-type N-terminal cleavage/methylation domain-containing protein</fullName>
    </submittedName>
</protein>
<dbReference type="NCBIfam" id="TIGR02532">
    <property type="entry name" value="IV_pilin_GFxxxE"/>
    <property type="match status" value="1"/>
</dbReference>
<dbReference type="AlphaFoldDB" id="A0A6G7VGC6"/>
<reference evidence="3" key="1">
    <citation type="submission" date="2020-01" db="EMBL/GenBank/DDBJ databases">
        <title>Caldichromatium gen. nov., sp. nov., a thermophilic purple sulfur bacterium member of the family Chromatiaceae isolated from Nakabusa hot spring, Japan.</title>
        <authorList>
            <person name="Saini M.K."/>
            <person name="Hanada S."/>
            <person name="Tank M."/>
        </authorList>
    </citation>
    <scope>NUCLEOTIDE SEQUENCE [LARGE SCALE GENOMIC DNA]</scope>
    <source>
        <strain evidence="3">No.7</strain>
    </source>
</reference>
<dbReference type="Pfam" id="PF07963">
    <property type="entry name" value="N_methyl"/>
    <property type="match status" value="1"/>
</dbReference>
<accession>A0A6G7VGC6</accession>
<keyword evidence="3" id="KW-1185">Reference proteome</keyword>
<dbReference type="KEGG" id="cjap:GWK36_01100"/>
<proteinExistence type="predicted"/>
<evidence type="ECO:0000313" key="3">
    <source>
        <dbReference type="Proteomes" id="UP000502699"/>
    </source>
</evidence>
<dbReference type="GO" id="GO:0043683">
    <property type="term" value="P:type IV pilus assembly"/>
    <property type="evidence" value="ECO:0007669"/>
    <property type="project" value="InterPro"/>
</dbReference>
<dbReference type="InterPro" id="IPR032092">
    <property type="entry name" value="PilW"/>
</dbReference>
<keyword evidence="1" id="KW-0472">Membrane</keyword>